<dbReference type="PROSITE" id="PS51195">
    <property type="entry name" value="Q_MOTIF"/>
    <property type="match status" value="1"/>
</dbReference>
<evidence type="ECO:0000259" key="7">
    <source>
        <dbReference type="PROSITE" id="PS51194"/>
    </source>
</evidence>
<dbReference type="AlphaFoldDB" id="A0A196SMZ1"/>
<dbReference type="SUPFAM" id="SSF52540">
    <property type="entry name" value="P-loop containing nucleoside triphosphate hydrolases"/>
    <property type="match status" value="1"/>
</dbReference>
<dbReference type="OrthoDB" id="10261904at2759"/>
<keyword evidence="3 9" id="KW-0347">Helicase</keyword>
<dbReference type="InterPro" id="IPR050079">
    <property type="entry name" value="DEAD_box_RNA_helicase"/>
</dbReference>
<dbReference type="EMBL" id="LXWW01000023">
    <property type="protein sequence ID" value="OAO17616.1"/>
    <property type="molecule type" value="Genomic_DNA"/>
</dbReference>
<name>A0A196SMZ1_BLAHN</name>
<dbReference type="InterPro" id="IPR014014">
    <property type="entry name" value="RNA_helicase_DEAD_Q_motif"/>
</dbReference>
<keyword evidence="4" id="KW-0067">ATP-binding</keyword>
<dbReference type="GO" id="GO:0003724">
    <property type="term" value="F:RNA helicase activity"/>
    <property type="evidence" value="ECO:0007669"/>
    <property type="project" value="InterPro"/>
</dbReference>
<dbReference type="GO" id="GO:0005829">
    <property type="term" value="C:cytosol"/>
    <property type="evidence" value="ECO:0007669"/>
    <property type="project" value="TreeGrafter"/>
</dbReference>
<dbReference type="PROSITE" id="PS51192">
    <property type="entry name" value="HELICASE_ATP_BIND_1"/>
    <property type="match status" value="1"/>
</dbReference>
<dbReference type="InterPro" id="IPR014001">
    <property type="entry name" value="Helicase_ATP-bd"/>
</dbReference>
<evidence type="ECO:0000256" key="3">
    <source>
        <dbReference type="ARBA" id="ARBA00022806"/>
    </source>
</evidence>
<evidence type="ECO:0000259" key="6">
    <source>
        <dbReference type="PROSITE" id="PS51192"/>
    </source>
</evidence>
<dbReference type="Proteomes" id="UP000078348">
    <property type="component" value="Unassembled WGS sequence"/>
</dbReference>
<dbReference type="Gene3D" id="3.40.50.300">
    <property type="entry name" value="P-loop containing nucleotide triphosphate hydrolases"/>
    <property type="match status" value="2"/>
</dbReference>
<dbReference type="SMART" id="SM00490">
    <property type="entry name" value="HELICc"/>
    <property type="match status" value="1"/>
</dbReference>
<protein>
    <submittedName>
        <fullName evidence="9">DEAD/DEAH box RNA helicase</fullName>
    </submittedName>
</protein>
<accession>A0A196SMZ1</accession>
<evidence type="ECO:0000313" key="9">
    <source>
        <dbReference type="EMBL" id="OAO17616.1"/>
    </source>
</evidence>
<evidence type="ECO:0000256" key="1">
    <source>
        <dbReference type="ARBA" id="ARBA00022741"/>
    </source>
</evidence>
<dbReference type="InterPro" id="IPR001650">
    <property type="entry name" value="Helicase_C-like"/>
</dbReference>
<feature type="short sequence motif" description="Q motif" evidence="5">
    <location>
        <begin position="47"/>
        <end position="75"/>
    </location>
</feature>
<sequence>MEGSDDESAAFSMFSKKVKTTPSKAKETKEIVLQREKHVVKEAEERLTFSDLGLNQWVVKCCQSMGIVKPTPVQKYCIPEVLAGKNVTGVSATGSGKTAVFALPILQRLSADPYGVYAVILTPTRELAMQIDDQMEAFGAPIHVRVSLVIGGEDFVAQAESLRQRPHVVIATPGRFLQHLQTAEPPVTKRLGFIVIDECDRMLADTLKEEVEQIVSILRQRCVKPPQFLMMTATYDDSVRAAIKNMDITPEYEYVPATANTEITTVDSLEEFYLLVPDHVKFVYFVYFMLHSMANDEEKEDAKKLRLMSKNSAIVFCNSCKAVQLLSELLRVYHIDNVCLHSLLDQKRRDAAIGKFRNAVSRVLICTDVASRGLDIPQVDLVVNFDLPLDPYDYIHRVGRTARAGREGTAMSFVTMNAVPKLQAIEALTKKKCVELEGVDEKDVLVMMGRVGKTLRVAKQFLVENGFEEKLAKRKQRKRSAKEKSQ</sequence>
<dbReference type="GO" id="GO:0016787">
    <property type="term" value="F:hydrolase activity"/>
    <property type="evidence" value="ECO:0007669"/>
    <property type="project" value="UniProtKB-KW"/>
</dbReference>
<keyword evidence="2" id="KW-0378">Hydrolase</keyword>
<evidence type="ECO:0000256" key="4">
    <source>
        <dbReference type="ARBA" id="ARBA00022840"/>
    </source>
</evidence>
<dbReference type="Pfam" id="PF00271">
    <property type="entry name" value="Helicase_C"/>
    <property type="match status" value="1"/>
</dbReference>
<dbReference type="GO" id="GO:0005524">
    <property type="term" value="F:ATP binding"/>
    <property type="evidence" value="ECO:0007669"/>
    <property type="project" value="UniProtKB-KW"/>
</dbReference>
<dbReference type="InterPro" id="IPR011545">
    <property type="entry name" value="DEAD/DEAH_box_helicase_dom"/>
</dbReference>
<evidence type="ECO:0000259" key="8">
    <source>
        <dbReference type="PROSITE" id="PS51195"/>
    </source>
</evidence>
<dbReference type="GO" id="GO:0003676">
    <property type="term" value="F:nucleic acid binding"/>
    <property type="evidence" value="ECO:0007669"/>
    <property type="project" value="InterPro"/>
</dbReference>
<organism evidence="9 10">
    <name type="scientific">Blastocystis sp. subtype 1 (strain ATCC 50177 / NandII)</name>
    <dbReference type="NCBI Taxonomy" id="478820"/>
    <lineage>
        <taxon>Eukaryota</taxon>
        <taxon>Sar</taxon>
        <taxon>Stramenopiles</taxon>
        <taxon>Bigyra</taxon>
        <taxon>Opalozoa</taxon>
        <taxon>Opalinata</taxon>
        <taxon>Blastocystidae</taxon>
        <taxon>Blastocystis</taxon>
    </lineage>
</organism>
<dbReference type="CDD" id="cd18787">
    <property type="entry name" value="SF2_C_DEAD"/>
    <property type="match status" value="1"/>
</dbReference>
<dbReference type="CDD" id="cd17955">
    <property type="entry name" value="DEADc_DDX49"/>
    <property type="match status" value="1"/>
</dbReference>
<dbReference type="PROSITE" id="PS51194">
    <property type="entry name" value="HELICASE_CTER"/>
    <property type="match status" value="1"/>
</dbReference>
<keyword evidence="10" id="KW-1185">Reference proteome</keyword>
<evidence type="ECO:0000256" key="5">
    <source>
        <dbReference type="PROSITE-ProRule" id="PRU00552"/>
    </source>
</evidence>
<comment type="caution">
    <text evidence="9">The sequence shown here is derived from an EMBL/GenBank/DDBJ whole genome shotgun (WGS) entry which is preliminary data.</text>
</comment>
<dbReference type="PANTHER" id="PTHR47959">
    <property type="entry name" value="ATP-DEPENDENT RNA HELICASE RHLE-RELATED"/>
    <property type="match status" value="1"/>
</dbReference>
<feature type="domain" description="Helicase C-terminal" evidence="7">
    <location>
        <begin position="301"/>
        <end position="445"/>
    </location>
</feature>
<dbReference type="STRING" id="478820.A0A196SMZ1"/>
<feature type="domain" description="Helicase ATP-binding" evidence="6">
    <location>
        <begin position="78"/>
        <end position="253"/>
    </location>
</feature>
<dbReference type="SMART" id="SM00487">
    <property type="entry name" value="DEXDc"/>
    <property type="match status" value="1"/>
</dbReference>
<dbReference type="PANTHER" id="PTHR47959:SF24">
    <property type="entry name" value="ATP-DEPENDENT RNA HELICASE"/>
    <property type="match status" value="1"/>
</dbReference>
<dbReference type="Pfam" id="PF00270">
    <property type="entry name" value="DEAD"/>
    <property type="match status" value="1"/>
</dbReference>
<reference evidence="9 10" key="1">
    <citation type="submission" date="2016-05" db="EMBL/GenBank/DDBJ databases">
        <title>Nuclear genome of Blastocystis sp. subtype 1 NandII.</title>
        <authorList>
            <person name="Gentekaki E."/>
            <person name="Curtis B."/>
            <person name="Stairs C."/>
            <person name="Eme L."/>
            <person name="Herman E."/>
            <person name="Klimes V."/>
            <person name="Arias M.C."/>
            <person name="Elias M."/>
            <person name="Hilliou F."/>
            <person name="Klute M."/>
            <person name="Malik S.-B."/>
            <person name="Pightling A."/>
            <person name="Rachubinski R."/>
            <person name="Salas D."/>
            <person name="Schlacht A."/>
            <person name="Suga H."/>
            <person name="Archibald J."/>
            <person name="Ball S.G."/>
            <person name="Clark G."/>
            <person name="Dacks J."/>
            <person name="Van Der Giezen M."/>
            <person name="Tsaousis A."/>
            <person name="Roger A."/>
        </authorList>
    </citation>
    <scope>NUCLEOTIDE SEQUENCE [LARGE SCALE GENOMIC DNA]</scope>
    <source>
        <strain evidence="10">ATCC 50177 / NandII</strain>
    </source>
</reference>
<gene>
    <name evidence="9" type="ORF">AV274_0640</name>
</gene>
<evidence type="ECO:0000256" key="2">
    <source>
        <dbReference type="ARBA" id="ARBA00022801"/>
    </source>
</evidence>
<proteinExistence type="predicted"/>
<evidence type="ECO:0000313" key="10">
    <source>
        <dbReference type="Proteomes" id="UP000078348"/>
    </source>
</evidence>
<feature type="domain" description="DEAD-box RNA helicase Q" evidence="8">
    <location>
        <begin position="47"/>
        <end position="75"/>
    </location>
</feature>
<dbReference type="InterPro" id="IPR027417">
    <property type="entry name" value="P-loop_NTPase"/>
</dbReference>
<keyword evidence="1" id="KW-0547">Nucleotide-binding</keyword>